<dbReference type="SUPFAM" id="SSF51735">
    <property type="entry name" value="NAD(P)-binding Rossmann-fold domains"/>
    <property type="match status" value="1"/>
</dbReference>
<dbReference type="GO" id="GO:0000166">
    <property type="term" value="F:nucleotide binding"/>
    <property type="evidence" value="ECO:0007669"/>
    <property type="project" value="InterPro"/>
</dbReference>
<feature type="domain" description="Gfo/Idh/MocA-like oxidoreductase N-terminal" evidence="2">
    <location>
        <begin position="5"/>
        <end position="130"/>
    </location>
</feature>
<evidence type="ECO:0000313" key="4">
    <source>
        <dbReference type="EMBL" id="UYZ09349.1"/>
    </source>
</evidence>
<dbReference type="AlphaFoldDB" id="A0A4Z1QWM9"/>
<evidence type="ECO:0000313" key="5">
    <source>
        <dbReference type="Proteomes" id="UP000298735"/>
    </source>
</evidence>
<dbReference type="Pfam" id="PF22725">
    <property type="entry name" value="GFO_IDH_MocA_C3"/>
    <property type="match status" value="1"/>
</dbReference>
<reference evidence="4" key="1">
    <citation type="submission" date="2022-10" db="EMBL/GenBank/DDBJ databases">
        <title>Complete genome sequence of Agrobacterium salinitolerans CFBP5507.</title>
        <authorList>
            <person name="Tchabashvili S."/>
            <person name="Yen H.-C."/>
            <person name="Haryono M."/>
            <person name="Lin Y.-C."/>
            <person name="Lai E.-M."/>
            <person name="Kuo C.-H."/>
        </authorList>
    </citation>
    <scope>NUCLEOTIDE SEQUENCE</scope>
    <source>
        <strain evidence="4">CFBP5507</strain>
    </source>
</reference>
<name>A0A4Z1QWM9_9HYPH</name>
<dbReference type="InterPro" id="IPR000683">
    <property type="entry name" value="Gfo/Idh/MocA-like_OxRdtase_N"/>
</dbReference>
<dbReference type="SUPFAM" id="SSF55347">
    <property type="entry name" value="Glyceraldehyde-3-phosphate dehydrogenase-like, C-terminal domain"/>
    <property type="match status" value="1"/>
</dbReference>
<protein>
    <submittedName>
        <fullName evidence="4">Gfo/Idh/MocA family oxidoreductase</fullName>
    </submittedName>
</protein>
<dbReference type="OrthoDB" id="9815825at2"/>
<sequence length="375" mass="41151">MAALGVGLIGTGYMGKCHALAWNNVTSVFGDVERPRLVTLAEVNPELAAKKAAEFGFVRSTGNWRDLLADPEIDVISVTTPNAFHPEMAIAALEAGKHVWCEKPMAPAFTDAVKMRDAARRSGKAAAMGYNYIQNPVIRHIRRLIDEGAIGKVYHVRAEMDEDFMADATQPFYWKSEASSGYGALDDFAVHPLSLLFALFGHAQSAITDMVKPYETRPLAGGGERAVETHDLASVLLKLEGGISAVLIANRSAWGRKGRIAIQIYGSAGSILFDQERMNEFQLYTTDGRPEEQGFRTILTAPHHKPYDRFIPAPGHGLGFNDLKVIECRELIASIEGKKAHIIDFDEGLKIELSIHAMARSFAEGRWVATEEIAE</sequence>
<dbReference type="Gene3D" id="3.40.50.720">
    <property type="entry name" value="NAD(P)-binding Rossmann-like Domain"/>
    <property type="match status" value="1"/>
</dbReference>
<dbReference type="KEGG" id="asal:CFBP5507_16780"/>
<dbReference type="GO" id="GO:0016491">
    <property type="term" value="F:oxidoreductase activity"/>
    <property type="evidence" value="ECO:0007669"/>
    <property type="project" value="UniProtKB-KW"/>
</dbReference>
<evidence type="ECO:0000259" key="2">
    <source>
        <dbReference type="Pfam" id="PF01408"/>
    </source>
</evidence>
<dbReference type="EMBL" id="CP109969">
    <property type="protein sequence ID" value="UYZ09349.1"/>
    <property type="molecule type" value="Genomic_DNA"/>
</dbReference>
<proteinExistence type="predicted"/>
<dbReference type="InterPro" id="IPR036291">
    <property type="entry name" value="NAD(P)-bd_dom_sf"/>
</dbReference>
<dbReference type="PANTHER" id="PTHR43818">
    <property type="entry name" value="BCDNA.GH03377"/>
    <property type="match status" value="1"/>
</dbReference>
<evidence type="ECO:0000256" key="1">
    <source>
        <dbReference type="ARBA" id="ARBA00023002"/>
    </source>
</evidence>
<accession>A0A4Z1QWM9</accession>
<dbReference type="InterPro" id="IPR050463">
    <property type="entry name" value="Gfo/Idh/MocA_oxidrdct_glycsds"/>
</dbReference>
<dbReference type="PANTHER" id="PTHR43818:SF11">
    <property type="entry name" value="BCDNA.GH03377"/>
    <property type="match status" value="1"/>
</dbReference>
<dbReference type="RefSeq" id="WP_137411972.1">
    <property type="nucleotide sequence ID" value="NZ_CP109969.1"/>
</dbReference>
<dbReference type="Gene3D" id="3.30.360.10">
    <property type="entry name" value="Dihydrodipicolinate Reductase, domain 2"/>
    <property type="match status" value="1"/>
</dbReference>
<keyword evidence="1" id="KW-0560">Oxidoreductase</keyword>
<evidence type="ECO:0000259" key="3">
    <source>
        <dbReference type="Pfam" id="PF22725"/>
    </source>
</evidence>
<dbReference type="InterPro" id="IPR055170">
    <property type="entry name" value="GFO_IDH_MocA-like_dom"/>
</dbReference>
<gene>
    <name evidence="4" type="ORF">CFBP5507_16780</name>
</gene>
<feature type="domain" description="GFO/IDH/MocA-like oxidoreductase" evidence="3">
    <location>
        <begin position="138"/>
        <end position="271"/>
    </location>
</feature>
<organism evidence="4 5">
    <name type="scientific">Agrobacterium salinitolerans</name>
    <dbReference type="NCBI Taxonomy" id="1183413"/>
    <lineage>
        <taxon>Bacteria</taxon>
        <taxon>Pseudomonadati</taxon>
        <taxon>Pseudomonadota</taxon>
        <taxon>Alphaproteobacteria</taxon>
        <taxon>Hyphomicrobiales</taxon>
        <taxon>Rhizobiaceae</taxon>
        <taxon>Rhizobium/Agrobacterium group</taxon>
        <taxon>Agrobacterium</taxon>
    </lineage>
</organism>
<dbReference type="Pfam" id="PF01408">
    <property type="entry name" value="GFO_IDH_MocA"/>
    <property type="match status" value="1"/>
</dbReference>
<dbReference type="Proteomes" id="UP000298735">
    <property type="component" value="Chromosome Linear"/>
</dbReference>